<feature type="compositionally biased region" description="Basic and acidic residues" evidence="1">
    <location>
        <begin position="179"/>
        <end position="188"/>
    </location>
</feature>
<feature type="compositionally biased region" description="Low complexity" evidence="1">
    <location>
        <begin position="451"/>
        <end position="462"/>
    </location>
</feature>
<protein>
    <submittedName>
        <fullName evidence="2">Uncharacterized protein</fullName>
    </submittedName>
</protein>
<feature type="compositionally biased region" description="Low complexity" evidence="1">
    <location>
        <begin position="341"/>
        <end position="352"/>
    </location>
</feature>
<keyword evidence="3" id="KW-1185">Reference proteome</keyword>
<name>A0AAD7HJH9_9AGAR</name>
<reference evidence="2" key="1">
    <citation type="submission" date="2023-03" db="EMBL/GenBank/DDBJ databases">
        <title>Massive genome expansion in bonnet fungi (Mycena s.s.) driven by repeated elements and novel gene families across ecological guilds.</title>
        <authorList>
            <consortium name="Lawrence Berkeley National Laboratory"/>
            <person name="Harder C.B."/>
            <person name="Miyauchi S."/>
            <person name="Viragh M."/>
            <person name="Kuo A."/>
            <person name="Thoen E."/>
            <person name="Andreopoulos B."/>
            <person name="Lu D."/>
            <person name="Skrede I."/>
            <person name="Drula E."/>
            <person name="Henrissat B."/>
            <person name="Morin E."/>
            <person name="Kohler A."/>
            <person name="Barry K."/>
            <person name="LaButti K."/>
            <person name="Morin E."/>
            <person name="Salamov A."/>
            <person name="Lipzen A."/>
            <person name="Mereny Z."/>
            <person name="Hegedus B."/>
            <person name="Baldrian P."/>
            <person name="Stursova M."/>
            <person name="Weitz H."/>
            <person name="Taylor A."/>
            <person name="Grigoriev I.V."/>
            <person name="Nagy L.G."/>
            <person name="Martin F."/>
            <person name="Kauserud H."/>
        </authorList>
    </citation>
    <scope>NUCLEOTIDE SEQUENCE</scope>
    <source>
        <strain evidence="2">CBHHK188m</strain>
    </source>
</reference>
<dbReference type="EMBL" id="JARJLG010000261">
    <property type="protein sequence ID" value="KAJ7722139.1"/>
    <property type="molecule type" value="Genomic_DNA"/>
</dbReference>
<feature type="compositionally biased region" description="Basic and acidic residues" evidence="1">
    <location>
        <begin position="265"/>
        <end position="281"/>
    </location>
</feature>
<feature type="region of interest" description="Disordered" evidence="1">
    <location>
        <begin position="257"/>
        <end position="285"/>
    </location>
</feature>
<comment type="caution">
    <text evidence="2">The sequence shown here is derived from an EMBL/GenBank/DDBJ whole genome shotgun (WGS) entry which is preliminary data.</text>
</comment>
<evidence type="ECO:0000313" key="2">
    <source>
        <dbReference type="EMBL" id="KAJ7722139.1"/>
    </source>
</evidence>
<proteinExistence type="predicted"/>
<gene>
    <name evidence="2" type="ORF">DFH07DRAFT_783931</name>
</gene>
<feature type="region of interest" description="Disordered" evidence="1">
    <location>
        <begin position="684"/>
        <end position="725"/>
    </location>
</feature>
<dbReference type="AlphaFoldDB" id="A0AAD7HJH9"/>
<accession>A0AAD7HJH9</accession>
<dbReference type="Proteomes" id="UP001215280">
    <property type="component" value="Unassembled WGS sequence"/>
</dbReference>
<organism evidence="2 3">
    <name type="scientific">Mycena maculata</name>
    <dbReference type="NCBI Taxonomy" id="230809"/>
    <lineage>
        <taxon>Eukaryota</taxon>
        <taxon>Fungi</taxon>
        <taxon>Dikarya</taxon>
        <taxon>Basidiomycota</taxon>
        <taxon>Agaricomycotina</taxon>
        <taxon>Agaricomycetes</taxon>
        <taxon>Agaricomycetidae</taxon>
        <taxon>Agaricales</taxon>
        <taxon>Marasmiineae</taxon>
        <taxon>Mycenaceae</taxon>
        <taxon>Mycena</taxon>
    </lineage>
</organism>
<feature type="compositionally biased region" description="Pro residues" evidence="1">
    <location>
        <begin position="375"/>
        <end position="385"/>
    </location>
</feature>
<feature type="region of interest" description="Disordered" evidence="1">
    <location>
        <begin position="438"/>
        <end position="469"/>
    </location>
</feature>
<feature type="compositionally biased region" description="Low complexity" evidence="1">
    <location>
        <begin position="408"/>
        <end position="417"/>
    </location>
</feature>
<feature type="region of interest" description="Disordered" evidence="1">
    <location>
        <begin position="336"/>
        <end position="418"/>
    </location>
</feature>
<evidence type="ECO:0000256" key="1">
    <source>
        <dbReference type="SAM" id="MobiDB-lite"/>
    </source>
</evidence>
<sequence>MVVNRLVDLYLLPDDTFIAQYVPQSKRLIWRIPVSNLSTISGYPARMPHLTGFPANTIPNVPLTCPSTCLWSEWIIQQYGPHYGSEWARYLINTCYTLCIKEEESDTLLALCLQQLEYQSRASSGRSHNYTSRRCREVEVSLLQSIEEAEDEADTLTRRATEAWRLRGIVDHYTTSEGSRSESSEAHSLRRYTGAGNNPGGSSDDSEIPGNVSQAVEHGTSFPQERLIHTLRDHIVLQRLRNQDMAMLGRSNFEDQGIEWDDEGGERPVRTCPRDDHENTHNPDAITSERVAAESMRLRTTSVTTPIAAASDNQCVIPKREETSRDKGKAREALVPNAFASSSHVPVEEVPSTGGDQKRRSCNKKQEGRDQSTVIPPPPPPPPAPRVGRDPPSSDGSGDSSESEESSSGDSNSSSVDSDFHEDLADITAGILDRLQGRRGTAGAGGEPDGGDSSPSSDDTGGAVIGTGMGTSEDAAQMKYSGGKDLKVFEGHITAMCRWMALMGLGGPACSEKHILTHGFHLTGTAREWYEAEAMGVYRKKRHWTHLEMILGMYDRFIDTSVVQKATEDFWSCKFAPEIGVTGFFYELWNAAERMVKCPHKYTFRNTFMGRLPGPMVKYLLDRNITAEYCNIKMILEGAMNYEWQQSVSIRYVETRATARNSHTTKDTSIKPTTRRTTGERLFRMVRRGSPADRGASQNSKTRPAGSRDGGGKWVPRGGVPGTPE</sequence>
<feature type="compositionally biased region" description="Basic and acidic residues" evidence="1">
    <location>
        <begin position="356"/>
        <end position="370"/>
    </location>
</feature>
<feature type="region of interest" description="Disordered" evidence="1">
    <location>
        <begin position="659"/>
        <end position="678"/>
    </location>
</feature>
<feature type="region of interest" description="Disordered" evidence="1">
    <location>
        <begin position="175"/>
        <end position="212"/>
    </location>
</feature>
<evidence type="ECO:0000313" key="3">
    <source>
        <dbReference type="Proteomes" id="UP001215280"/>
    </source>
</evidence>